<dbReference type="AlphaFoldDB" id="A0A6M7TZW7"/>
<evidence type="ECO:0000313" key="3">
    <source>
        <dbReference type="EMBL" id="OBQ63194.1"/>
    </source>
</evidence>
<dbReference type="GO" id="GO:0004081">
    <property type="term" value="F:bis(5'-nucleosyl)-tetraphosphatase (asymmetrical) activity"/>
    <property type="evidence" value="ECO:0007669"/>
    <property type="project" value="TreeGrafter"/>
</dbReference>
<dbReference type="InterPro" id="IPR020084">
    <property type="entry name" value="NUDIX_hydrolase_CS"/>
</dbReference>
<sequence>MIKRSAGILPYRRSNNDLQVLLVHPGGPFWQRRDLGAWSIAKGEHDESELPEAAARREFTEETGWEPNGALLTLGELCQRGGKLITAFAFEGDFDTATLRSNLFEMEWPPRSGRVQSFAEVDRGEWLDLALARDKLVVGQRPFLDRLAASV</sequence>
<proteinExistence type="predicted"/>
<dbReference type="InterPro" id="IPR051325">
    <property type="entry name" value="Nudix_hydrolase_domain"/>
</dbReference>
<dbReference type="PANTHER" id="PTHR21340">
    <property type="entry name" value="DIADENOSINE 5,5-P1,P4-TETRAPHOSPHATE PYROPHOSPHOHYDROLASE MUTT"/>
    <property type="match status" value="1"/>
</dbReference>
<dbReference type="CDD" id="cd04662">
    <property type="entry name" value="NUDIX_Hydrolase"/>
    <property type="match status" value="1"/>
</dbReference>
<reference evidence="3 4" key="1">
    <citation type="submission" date="2016-05" db="EMBL/GenBank/DDBJ databases">
        <authorList>
            <person name="Ramsay J.P."/>
        </authorList>
    </citation>
    <scope>NUCLEOTIDE SEQUENCE [LARGE SCALE GENOMIC DNA]</scope>
    <source>
        <strain evidence="3 4">NZP2042</strain>
    </source>
</reference>
<gene>
    <name evidence="3" type="ORF">A8145_18905</name>
</gene>
<dbReference type="GO" id="GO:0006754">
    <property type="term" value="P:ATP biosynthetic process"/>
    <property type="evidence" value="ECO:0007669"/>
    <property type="project" value="TreeGrafter"/>
</dbReference>
<evidence type="ECO:0000313" key="4">
    <source>
        <dbReference type="Proteomes" id="UP000093737"/>
    </source>
</evidence>
<dbReference type="SUPFAM" id="SSF55811">
    <property type="entry name" value="Nudix"/>
    <property type="match status" value="1"/>
</dbReference>
<accession>A0A6M7TZW7</accession>
<dbReference type="GO" id="GO:0006167">
    <property type="term" value="P:AMP biosynthetic process"/>
    <property type="evidence" value="ECO:0007669"/>
    <property type="project" value="TreeGrafter"/>
</dbReference>
<evidence type="ECO:0000256" key="1">
    <source>
        <dbReference type="ARBA" id="ARBA00001946"/>
    </source>
</evidence>
<dbReference type="Gene3D" id="3.90.79.10">
    <property type="entry name" value="Nucleoside Triphosphate Pyrophosphohydrolase"/>
    <property type="match status" value="1"/>
</dbReference>
<comment type="cofactor">
    <cofactor evidence="1">
        <name>Mg(2+)</name>
        <dbReference type="ChEBI" id="CHEBI:18420"/>
    </cofactor>
</comment>
<dbReference type="PANTHER" id="PTHR21340:SF7">
    <property type="entry name" value="NUDIX HYDROLASE DOMAIN-CONTAINING PROTEIN"/>
    <property type="match status" value="1"/>
</dbReference>
<name>A0A6M7TZW7_RHILI</name>
<dbReference type="PROSITE" id="PS51462">
    <property type="entry name" value="NUDIX"/>
    <property type="match status" value="1"/>
</dbReference>
<dbReference type="Proteomes" id="UP000093737">
    <property type="component" value="Unassembled WGS sequence"/>
</dbReference>
<evidence type="ECO:0000256" key="2">
    <source>
        <dbReference type="ARBA" id="ARBA00022801"/>
    </source>
</evidence>
<dbReference type="EMBL" id="LYTK01000019">
    <property type="protein sequence ID" value="OBQ63194.1"/>
    <property type="molecule type" value="Genomic_DNA"/>
</dbReference>
<dbReference type="PROSITE" id="PS00893">
    <property type="entry name" value="NUDIX_BOX"/>
    <property type="match status" value="1"/>
</dbReference>
<dbReference type="InterPro" id="IPR000086">
    <property type="entry name" value="NUDIX_hydrolase_dom"/>
</dbReference>
<protein>
    <submittedName>
        <fullName evidence="3">NUDIX hydrolase</fullName>
    </submittedName>
</protein>
<dbReference type="Pfam" id="PF00293">
    <property type="entry name" value="NUDIX"/>
    <property type="match status" value="1"/>
</dbReference>
<comment type="caution">
    <text evidence="3">The sequence shown here is derived from an EMBL/GenBank/DDBJ whole genome shotgun (WGS) entry which is preliminary data.</text>
</comment>
<dbReference type="InterPro" id="IPR015797">
    <property type="entry name" value="NUDIX_hydrolase-like_dom_sf"/>
</dbReference>
<keyword evidence="2 3" id="KW-0378">Hydrolase</keyword>
<dbReference type="RefSeq" id="WP_056570621.1">
    <property type="nucleotide sequence ID" value="NZ_CP033334.1"/>
</dbReference>
<organism evidence="3 4">
    <name type="scientific">Rhizobium loti</name>
    <name type="common">Mesorhizobium loti</name>
    <dbReference type="NCBI Taxonomy" id="381"/>
    <lineage>
        <taxon>Bacteria</taxon>
        <taxon>Pseudomonadati</taxon>
        <taxon>Pseudomonadota</taxon>
        <taxon>Alphaproteobacteria</taxon>
        <taxon>Hyphomicrobiales</taxon>
        <taxon>Phyllobacteriaceae</taxon>
        <taxon>Mesorhizobium</taxon>
    </lineage>
</organism>